<dbReference type="EMBL" id="KZ826326">
    <property type="protein sequence ID" value="PYI09618.1"/>
    <property type="molecule type" value="Genomic_DNA"/>
</dbReference>
<reference evidence="2 3" key="1">
    <citation type="submission" date="2018-02" db="EMBL/GenBank/DDBJ databases">
        <title>The genomes of Aspergillus section Nigri reveals drivers in fungal speciation.</title>
        <authorList>
            <consortium name="DOE Joint Genome Institute"/>
            <person name="Vesth T.C."/>
            <person name="Nybo J."/>
            <person name="Theobald S."/>
            <person name="Brandl J."/>
            <person name="Frisvad J.C."/>
            <person name="Nielsen K.F."/>
            <person name="Lyhne E.K."/>
            <person name="Kogle M.E."/>
            <person name="Kuo A."/>
            <person name="Riley R."/>
            <person name="Clum A."/>
            <person name="Nolan M."/>
            <person name="Lipzen A."/>
            <person name="Salamov A."/>
            <person name="Henrissat B."/>
            <person name="Wiebenga A."/>
            <person name="De vries R.P."/>
            <person name="Grigoriev I.V."/>
            <person name="Mortensen U.H."/>
            <person name="Andersen M.R."/>
            <person name="Baker S.E."/>
        </authorList>
    </citation>
    <scope>NUCLEOTIDE SEQUENCE [LARGE SCALE GENOMIC DNA]</scope>
    <source>
        <strain evidence="2 3">CBS 121057</strain>
    </source>
</reference>
<organism evidence="2 3">
    <name type="scientific">Aspergillus sclerotiicarbonarius (strain CBS 121057 / IBT 28362)</name>
    <dbReference type="NCBI Taxonomy" id="1448318"/>
    <lineage>
        <taxon>Eukaryota</taxon>
        <taxon>Fungi</taxon>
        <taxon>Dikarya</taxon>
        <taxon>Ascomycota</taxon>
        <taxon>Pezizomycotina</taxon>
        <taxon>Eurotiomycetes</taxon>
        <taxon>Eurotiomycetidae</taxon>
        <taxon>Eurotiales</taxon>
        <taxon>Aspergillaceae</taxon>
        <taxon>Aspergillus</taxon>
        <taxon>Aspergillus subgen. Circumdati</taxon>
    </lineage>
</organism>
<dbReference type="PANTHER" id="PTHR24148">
    <property type="entry name" value="ANKYRIN REPEAT DOMAIN-CONTAINING PROTEIN 39 HOMOLOG-RELATED"/>
    <property type="match status" value="1"/>
</dbReference>
<dbReference type="AlphaFoldDB" id="A0A319ERN0"/>
<dbReference type="InterPro" id="IPR052895">
    <property type="entry name" value="HetReg/Transcr_Mod"/>
</dbReference>
<accession>A0A319ERN0</accession>
<dbReference type="VEuPathDB" id="FungiDB:BO78DRAFT_415548"/>
<feature type="domain" description="Heterokaryon incompatibility" evidence="1">
    <location>
        <begin position="58"/>
        <end position="237"/>
    </location>
</feature>
<dbReference type="STRING" id="1448318.A0A319ERN0"/>
<evidence type="ECO:0000313" key="2">
    <source>
        <dbReference type="EMBL" id="PYI09618.1"/>
    </source>
</evidence>
<keyword evidence="3" id="KW-1185">Reference proteome</keyword>
<evidence type="ECO:0000313" key="3">
    <source>
        <dbReference type="Proteomes" id="UP000248423"/>
    </source>
</evidence>
<proteinExistence type="predicted"/>
<dbReference type="Proteomes" id="UP000248423">
    <property type="component" value="Unassembled WGS sequence"/>
</dbReference>
<dbReference type="Pfam" id="PF26639">
    <property type="entry name" value="Het-6_barrel"/>
    <property type="match status" value="1"/>
</dbReference>
<protein>
    <submittedName>
        <fullName evidence="2">HET-domain-containing protein</fullName>
    </submittedName>
</protein>
<dbReference type="InterPro" id="IPR010730">
    <property type="entry name" value="HET"/>
</dbReference>
<dbReference type="Pfam" id="PF06985">
    <property type="entry name" value="HET"/>
    <property type="match status" value="1"/>
</dbReference>
<name>A0A319ERN0_ASPSB</name>
<dbReference type="PANTHER" id="PTHR24148:SF73">
    <property type="entry name" value="HET DOMAIN PROTEIN (AFU_ORTHOLOGUE AFUA_8G01020)"/>
    <property type="match status" value="1"/>
</dbReference>
<gene>
    <name evidence="2" type="ORF">BO78DRAFT_415548</name>
</gene>
<evidence type="ECO:0000259" key="1">
    <source>
        <dbReference type="Pfam" id="PF06985"/>
    </source>
</evidence>
<dbReference type="OrthoDB" id="2157530at2759"/>
<sequence>MGSCHESVYSDQPLRTKTSIRLLSLCQEDMEASLSDREDSLIQLNLEVVDLDQDPTPFQALSYTWGSPFRDEEISKEYDRVSNPRYVLLNGRKVEVGRNLFEFIQLWNSSPEFIHTDSLGANLSVEHLDENANSDSPEGRDLRPVIYLWVDALCINQDDLIERKEQVNLMSRIYTKATKVLVWLGIKDEDTGHAIRFVSHLKYESYGEAMHSRYIVRGAGDWWHNRTWFTRAWVIQEVALAQDIRFLCGSQNMDYWLFFQSLNSTSLDGTQGAGVPLFLAKGTGTGSYQPLHLIDIRMRTSPDSQERGIVRQNIAQPVQTWEHKLSLPVLLSMSWAFEATDPRDKIYSLLGISCADPRHHIEPDYEVDAAGLIVRVGRIFMEGSPDEPIQRWTSGDCEVFEPPEGLSFVQAGNTSNLVLPSWIASFGAVRICLRLWSLNFNSGRVELGRNMDLILPSNNPRALHLKRNSFDLPPIYLQTGQPREEALRKTLLANQIDDLLADSGDENDDLAIWDKPHAWRRSILKSKNGYIGLGSVLTKPGDEVWLIAGARTPYILRALPKGNDSEEAAQERKLIEEAYVHGIMYGEKMNEEDLEELILVEIPTLLFQFSVLSSHESGYSEIGQIPLDTHHGFPPANKHLRSTTRGVKGSAGFGRRPRPELGTINYEIVMRQI</sequence>